<keyword evidence="7 9" id="KW-0324">Glycolysis</keyword>
<dbReference type="PROSITE" id="PS51440">
    <property type="entry name" value="TIM_2"/>
    <property type="match status" value="1"/>
</dbReference>
<evidence type="ECO:0000256" key="3">
    <source>
        <dbReference type="ARBA" id="ARBA00011940"/>
    </source>
</evidence>
<comment type="pathway">
    <text evidence="1 9 10">Carbohydrate degradation; glycolysis; D-glyceraldehyde 3-phosphate from glycerone phosphate: step 1/1.</text>
</comment>
<accession>A0A1M4V0L3</accession>
<proteinExistence type="inferred from homology"/>
<evidence type="ECO:0000256" key="8">
    <source>
        <dbReference type="ARBA" id="ARBA00023235"/>
    </source>
</evidence>
<dbReference type="HAMAP" id="MF_00147_B">
    <property type="entry name" value="TIM_B"/>
    <property type="match status" value="1"/>
</dbReference>
<dbReference type="InterPro" id="IPR035990">
    <property type="entry name" value="TIM_sf"/>
</dbReference>
<evidence type="ECO:0000313" key="11">
    <source>
        <dbReference type="EMBL" id="SHE62514.1"/>
    </source>
</evidence>
<dbReference type="AlphaFoldDB" id="A0A1M4V0L3"/>
<feature type="binding site" evidence="9">
    <location>
        <position position="172"/>
    </location>
    <ligand>
        <name>substrate</name>
    </ligand>
</feature>
<dbReference type="GO" id="GO:0046166">
    <property type="term" value="P:glyceraldehyde-3-phosphate biosynthetic process"/>
    <property type="evidence" value="ECO:0007669"/>
    <property type="project" value="TreeGrafter"/>
</dbReference>
<feature type="binding site" evidence="9">
    <location>
        <begin position="9"/>
        <end position="11"/>
    </location>
    <ligand>
        <name>substrate</name>
    </ligand>
</feature>
<comment type="catalytic activity">
    <reaction evidence="9 10">
        <text>D-glyceraldehyde 3-phosphate = dihydroxyacetone phosphate</text>
        <dbReference type="Rhea" id="RHEA:18585"/>
        <dbReference type="ChEBI" id="CHEBI:57642"/>
        <dbReference type="ChEBI" id="CHEBI:59776"/>
        <dbReference type="EC" id="5.3.1.1"/>
    </reaction>
</comment>
<reference evidence="11 12" key="1">
    <citation type="submission" date="2016-11" db="EMBL/GenBank/DDBJ databases">
        <authorList>
            <person name="Jaros S."/>
            <person name="Januszkiewicz K."/>
            <person name="Wedrychowicz H."/>
        </authorList>
    </citation>
    <scope>NUCLEOTIDE SEQUENCE [LARGE SCALE GENOMIC DNA]</scope>
    <source>
        <strain evidence="11 12">DSM 14828</strain>
    </source>
</reference>
<evidence type="ECO:0000256" key="2">
    <source>
        <dbReference type="ARBA" id="ARBA00007422"/>
    </source>
</evidence>
<evidence type="ECO:0000256" key="6">
    <source>
        <dbReference type="ARBA" id="ARBA00022490"/>
    </source>
</evidence>
<dbReference type="PANTHER" id="PTHR21139:SF42">
    <property type="entry name" value="TRIOSEPHOSPHATE ISOMERASE"/>
    <property type="match status" value="1"/>
</dbReference>
<keyword evidence="6 9" id="KW-0963">Cytoplasm</keyword>
<feature type="active site" description="Proton acceptor" evidence="9">
    <location>
        <position position="166"/>
    </location>
</feature>
<dbReference type="Pfam" id="PF00121">
    <property type="entry name" value="TIM"/>
    <property type="match status" value="1"/>
</dbReference>
<name>A0A1M4V0L3_9FIRM</name>
<evidence type="ECO:0000313" key="12">
    <source>
        <dbReference type="Proteomes" id="UP000184251"/>
    </source>
</evidence>
<dbReference type="GO" id="GO:0006096">
    <property type="term" value="P:glycolytic process"/>
    <property type="evidence" value="ECO:0007669"/>
    <property type="project" value="UniProtKB-UniRule"/>
</dbReference>
<evidence type="ECO:0000256" key="9">
    <source>
        <dbReference type="HAMAP-Rule" id="MF_00147"/>
    </source>
</evidence>
<dbReference type="GO" id="GO:0004807">
    <property type="term" value="F:triose-phosphate isomerase activity"/>
    <property type="evidence" value="ECO:0007669"/>
    <property type="project" value="UniProtKB-UniRule"/>
</dbReference>
<sequence length="249" mass="27098">MRKPIIAGNWKMNKTAEEAKTLIDMLKDKINTDKVEVVVCPTFTSLTTVVKELEGSNIGVGAQNMHWADCGAYTGEISAQMLLEAGAKYVIIGHSERREYFNETDETVNNKLIKAIAEGLVPIVCVGESLEQREADIQEKVVTEQVVAAFKNVEAKDAQNTVVAYEPIWAIGTGKTATSQQAEEVCGWVRETIEKLYDAETAQKARIQYGGSVNASNVDELMGMENIDGALVGGASLKEDFVSIVNFGS</sequence>
<dbReference type="PANTHER" id="PTHR21139">
    <property type="entry name" value="TRIOSEPHOSPHATE ISOMERASE"/>
    <property type="match status" value="1"/>
</dbReference>
<dbReference type="PROSITE" id="PS00171">
    <property type="entry name" value="TIM_1"/>
    <property type="match status" value="1"/>
</dbReference>
<feature type="active site" description="Electrophile" evidence="9">
    <location>
        <position position="94"/>
    </location>
</feature>
<dbReference type="EMBL" id="FQTU01000004">
    <property type="protein sequence ID" value="SHE62514.1"/>
    <property type="molecule type" value="Genomic_DNA"/>
</dbReference>
<evidence type="ECO:0000256" key="1">
    <source>
        <dbReference type="ARBA" id="ARBA00004680"/>
    </source>
</evidence>
<comment type="subcellular location">
    <subcellularLocation>
        <location evidence="9 10">Cytoplasm</location>
    </subcellularLocation>
</comment>
<dbReference type="CDD" id="cd00311">
    <property type="entry name" value="TIM"/>
    <property type="match status" value="1"/>
</dbReference>
<comment type="similarity">
    <text evidence="2 9 10">Belongs to the triosephosphate isomerase family.</text>
</comment>
<dbReference type="GO" id="GO:0006094">
    <property type="term" value="P:gluconeogenesis"/>
    <property type="evidence" value="ECO:0007669"/>
    <property type="project" value="UniProtKB-UniRule"/>
</dbReference>
<keyword evidence="12" id="KW-1185">Reference proteome</keyword>
<gene>
    <name evidence="9" type="primary">tpiA</name>
    <name evidence="11" type="ORF">SAMN02746064_00880</name>
</gene>
<dbReference type="GO" id="GO:0019563">
    <property type="term" value="P:glycerol catabolic process"/>
    <property type="evidence" value="ECO:0007669"/>
    <property type="project" value="TreeGrafter"/>
</dbReference>
<dbReference type="NCBIfam" id="TIGR00419">
    <property type="entry name" value="tim"/>
    <property type="match status" value="1"/>
</dbReference>
<dbReference type="Proteomes" id="UP000184251">
    <property type="component" value="Unassembled WGS sequence"/>
</dbReference>
<comment type="function">
    <text evidence="9">Involved in the gluconeogenesis. Catalyzes stereospecifically the conversion of dihydroxyacetone phosphate (DHAP) to D-glyceraldehyde-3-phosphate (G3P).</text>
</comment>
<evidence type="ECO:0000256" key="5">
    <source>
        <dbReference type="ARBA" id="ARBA00022432"/>
    </source>
</evidence>
<dbReference type="GO" id="GO:0005829">
    <property type="term" value="C:cytosol"/>
    <property type="evidence" value="ECO:0007669"/>
    <property type="project" value="TreeGrafter"/>
</dbReference>
<dbReference type="OrthoDB" id="9809429at2"/>
<comment type="subunit">
    <text evidence="9 10">Homodimer.</text>
</comment>
<protein>
    <recommendedName>
        <fullName evidence="4 9">Triosephosphate isomerase</fullName>
        <shortName evidence="9">TIM</shortName>
        <shortName evidence="9">TPI</shortName>
        <ecNumber evidence="3 9">5.3.1.1</ecNumber>
    </recommendedName>
    <alternativeName>
        <fullName evidence="9">Triose-phosphate isomerase</fullName>
    </alternativeName>
</protein>
<dbReference type="InterPro" id="IPR013785">
    <property type="entry name" value="Aldolase_TIM"/>
</dbReference>
<comment type="pathway">
    <text evidence="9 10">Carbohydrate biosynthesis; gluconeogenesis.</text>
</comment>
<dbReference type="InterPro" id="IPR000652">
    <property type="entry name" value="Triosephosphate_isomerase"/>
</dbReference>
<dbReference type="UniPathway" id="UPA00138"/>
<feature type="binding site" evidence="9">
    <location>
        <begin position="233"/>
        <end position="234"/>
    </location>
    <ligand>
        <name>substrate</name>
    </ligand>
</feature>
<feature type="binding site" evidence="9">
    <location>
        <position position="212"/>
    </location>
    <ligand>
        <name>substrate</name>
    </ligand>
</feature>
<keyword evidence="8 9" id="KW-0413">Isomerase</keyword>
<dbReference type="FunFam" id="3.20.20.70:FF:000016">
    <property type="entry name" value="Triosephosphate isomerase"/>
    <property type="match status" value="1"/>
</dbReference>
<evidence type="ECO:0000256" key="7">
    <source>
        <dbReference type="ARBA" id="ARBA00023152"/>
    </source>
</evidence>
<dbReference type="EC" id="5.3.1.1" evidence="3 9"/>
<dbReference type="UniPathway" id="UPA00109">
    <property type="reaction ID" value="UER00189"/>
</dbReference>
<evidence type="ECO:0000256" key="10">
    <source>
        <dbReference type="RuleBase" id="RU363013"/>
    </source>
</evidence>
<dbReference type="Gene3D" id="3.20.20.70">
    <property type="entry name" value="Aldolase class I"/>
    <property type="match status" value="1"/>
</dbReference>
<dbReference type="RefSeq" id="WP_073269865.1">
    <property type="nucleotide sequence ID" value="NZ_FQTU01000004.1"/>
</dbReference>
<organism evidence="11 12">
    <name type="scientific">Alkalibacter saccharofermentans DSM 14828</name>
    <dbReference type="NCBI Taxonomy" id="1120975"/>
    <lineage>
        <taxon>Bacteria</taxon>
        <taxon>Bacillati</taxon>
        <taxon>Bacillota</taxon>
        <taxon>Clostridia</taxon>
        <taxon>Eubacteriales</taxon>
        <taxon>Eubacteriaceae</taxon>
        <taxon>Alkalibacter</taxon>
    </lineage>
</organism>
<dbReference type="InterPro" id="IPR020861">
    <property type="entry name" value="Triosephosphate_isomerase_AS"/>
</dbReference>
<keyword evidence="5 9" id="KW-0312">Gluconeogenesis</keyword>
<dbReference type="STRING" id="1120975.SAMN02746064_00880"/>
<dbReference type="InterPro" id="IPR022896">
    <property type="entry name" value="TrioseP_Isoase_bac/euk"/>
</dbReference>
<dbReference type="SUPFAM" id="SSF51351">
    <property type="entry name" value="Triosephosphate isomerase (TIM)"/>
    <property type="match status" value="1"/>
</dbReference>
<evidence type="ECO:0000256" key="4">
    <source>
        <dbReference type="ARBA" id="ARBA00019397"/>
    </source>
</evidence>